<evidence type="ECO:0000256" key="1">
    <source>
        <dbReference type="SAM" id="MobiDB-lite"/>
    </source>
</evidence>
<feature type="region of interest" description="Disordered" evidence="1">
    <location>
        <begin position="1"/>
        <end position="52"/>
    </location>
</feature>
<accession>A0ABW3YHT5</accession>
<keyword evidence="3" id="KW-1185">Reference proteome</keyword>
<comment type="caution">
    <text evidence="2">The sequence shown here is derived from an EMBL/GenBank/DDBJ whole genome shotgun (WGS) entry which is preliminary data.</text>
</comment>
<evidence type="ECO:0008006" key="4">
    <source>
        <dbReference type="Google" id="ProtNLM"/>
    </source>
</evidence>
<name>A0ABW3YHT5_9ACTN</name>
<feature type="compositionally biased region" description="Basic and acidic residues" evidence="1">
    <location>
        <begin position="29"/>
        <end position="41"/>
    </location>
</feature>
<proteinExistence type="predicted"/>
<protein>
    <recommendedName>
        <fullName evidence="4">MT0933-like antitoxin protein</fullName>
    </recommendedName>
</protein>
<dbReference type="RefSeq" id="WP_377572489.1">
    <property type="nucleotide sequence ID" value="NZ_JBHTMP010000030.1"/>
</dbReference>
<evidence type="ECO:0000313" key="3">
    <source>
        <dbReference type="Proteomes" id="UP001597260"/>
    </source>
</evidence>
<reference evidence="3" key="1">
    <citation type="journal article" date="2019" name="Int. J. Syst. Evol. Microbiol.">
        <title>The Global Catalogue of Microorganisms (GCM) 10K type strain sequencing project: providing services to taxonomists for standard genome sequencing and annotation.</title>
        <authorList>
            <consortium name="The Broad Institute Genomics Platform"/>
            <consortium name="The Broad Institute Genome Sequencing Center for Infectious Disease"/>
            <person name="Wu L."/>
            <person name="Ma J."/>
        </authorList>
    </citation>
    <scope>NUCLEOTIDE SEQUENCE [LARGE SCALE GENOMIC DNA]</scope>
    <source>
        <strain evidence="3">JCM 31037</strain>
    </source>
</reference>
<evidence type="ECO:0000313" key="2">
    <source>
        <dbReference type="EMBL" id="MFD1323340.1"/>
    </source>
</evidence>
<sequence>MGSQQQIHEMRQRAHQAGIPGSSKMSEQQLKDAMKKVDKGMDPAMAKQKAKS</sequence>
<dbReference type="Proteomes" id="UP001597260">
    <property type="component" value="Unassembled WGS sequence"/>
</dbReference>
<dbReference type="EMBL" id="JBHTMP010000030">
    <property type="protein sequence ID" value="MFD1323340.1"/>
    <property type="molecule type" value="Genomic_DNA"/>
</dbReference>
<organism evidence="2 3">
    <name type="scientific">Micromonospora sonneratiae</name>
    <dbReference type="NCBI Taxonomy" id="1184706"/>
    <lineage>
        <taxon>Bacteria</taxon>
        <taxon>Bacillati</taxon>
        <taxon>Actinomycetota</taxon>
        <taxon>Actinomycetes</taxon>
        <taxon>Micromonosporales</taxon>
        <taxon>Micromonosporaceae</taxon>
        <taxon>Micromonospora</taxon>
    </lineage>
</organism>
<gene>
    <name evidence="2" type="ORF">ACFQ4H_19825</name>
</gene>